<dbReference type="PANTHER" id="PTHR10972:SF102">
    <property type="entry name" value="OXYSTEROL-BINDING PROTEIN"/>
    <property type="match status" value="1"/>
</dbReference>
<dbReference type="GO" id="GO:0005829">
    <property type="term" value="C:cytosol"/>
    <property type="evidence" value="ECO:0007669"/>
    <property type="project" value="TreeGrafter"/>
</dbReference>
<dbReference type="GO" id="GO:0016020">
    <property type="term" value="C:membrane"/>
    <property type="evidence" value="ECO:0007669"/>
    <property type="project" value="TreeGrafter"/>
</dbReference>
<evidence type="ECO:0000256" key="8">
    <source>
        <dbReference type="SAM" id="Phobius"/>
    </source>
</evidence>
<name>A0A7R9AD16_9CRUS</name>
<dbReference type="SUPFAM" id="SSF50729">
    <property type="entry name" value="PH domain-like"/>
    <property type="match status" value="1"/>
</dbReference>
<dbReference type="Gene3D" id="2.30.29.30">
    <property type="entry name" value="Pleckstrin-homology domain (PH domain)/Phosphotyrosine-binding domain (PTB)"/>
    <property type="match status" value="1"/>
</dbReference>
<dbReference type="EMBL" id="LR903458">
    <property type="protein sequence ID" value="CAD7251922.1"/>
    <property type="molecule type" value="Genomic_DNA"/>
</dbReference>
<evidence type="ECO:0000256" key="6">
    <source>
        <dbReference type="RuleBase" id="RU003845"/>
    </source>
</evidence>
<reference evidence="10" key="1">
    <citation type="submission" date="2020-11" db="EMBL/GenBank/DDBJ databases">
        <authorList>
            <person name="Tran Van P."/>
        </authorList>
    </citation>
    <scope>NUCLEOTIDE SEQUENCE</scope>
</reference>
<dbReference type="OrthoDB" id="10053431at2759"/>
<dbReference type="FunFam" id="1.10.287.2720:FF:000002">
    <property type="entry name" value="Oxysterol-binding protein"/>
    <property type="match status" value="1"/>
</dbReference>
<feature type="domain" description="PH" evidence="9">
    <location>
        <begin position="40"/>
        <end position="159"/>
    </location>
</feature>
<dbReference type="AlphaFoldDB" id="A0A7R9AD16"/>
<evidence type="ECO:0000256" key="7">
    <source>
        <dbReference type="SAM" id="MobiDB-lite"/>
    </source>
</evidence>
<proteinExistence type="inferred from homology"/>
<keyword evidence="8" id="KW-0812">Transmembrane</keyword>
<evidence type="ECO:0000256" key="1">
    <source>
        <dbReference type="ARBA" id="ARBA00008842"/>
    </source>
</evidence>
<dbReference type="GO" id="GO:0015485">
    <property type="term" value="F:cholesterol binding"/>
    <property type="evidence" value="ECO:0007669"/>
    <property type="project" value="TreeGrafter"/>
</dbReference>
<feature type="compositionally biased region" description="Basic and acidic residues" evidence="7">
    <location>
        <begin position="226"/>
        <end position="255"/>
    </location>
</feature>
<dbReference type="InterPro" id="IPR000648">
    <property type="entry name" value="Oxysterol-bd"/>
</dbReference>
<dbReference type="SUPFAM" id="SSF144000">
    <property type="entry name" value="Oxysterol-binding protein-like"/>
    <property type="match status" value="1"/>
</dbReference>
<keyword evidence="8" id="KW-0472">Membrane</keyword>
<evidence type="ECO:0000256" key="2">
    <source>
        <dbReference type="ARBA" id="ARBA00022448"/>
    </source>
</evidence>
<keyword evidence="11" id="KW-1185">Reference proteome</keyword>
<dbReference type="InterPro" id="IPR037239">
    <property type="entry name" value="OSBP_sf"/>
</dbReference>
<protein>
    <recommendedName>
        <fullName evidence="6">Oxysterol-binding protein</fullName>
    </recommendedName>
</protein>
<evidence type="ECO:0000313" key="11">
    <source>
        <dbReference type="Proteomes" id="UP000677054"/>
    </source>
</evidence>
<dbReference type="GO" id="GO:0032541">
    <property type="term" value="C:cortical endoplasmic reticulum"/>
    <property type="evidence" value="ECO:0007669"/>
    <property type="project" value="TreeGrafter"/>
</dbReference>
<dbReference type="PROSITE" id="PS01013">
    <property type="entry name" value="OSBP"/>
    <property type="match status" value="1"/>
</dbReference>
<dbReference type="InterPro" id="IPR018494">
    <property type="entry name" value="Oxysterol-bd_CS"/>
</dbReference>
<evidence type="ECO:0000256" key="4">
    <source>
        <dbReference type="ARBA" id="ARBA00023121"/>
    </source>
</evidence>
<dbReference type="FunFam" id="2.30.29.30:FF:000030">
    <property type="entry name" value="Oxysterol-binding protein"/>
    <property type="match status" value="1"/>
</dbReference>
<dbReference type="EMBL" id="CAJPEV010003941">
    <property type="protein sequence ID" value="CAG0900850.1"/>
    <property type="molecule type" value="Genomic_DNA"/>
</dbReference>
<gene>
    <name evidence="10" type="ORF">DSTB1V02_LOCUS11683</name>
</gene>
<feature type="region of interest" description="Disordered" evidence="7">
    <location>
        <begin position="217"/>
        <end position="255"/>
    </location>
</feature>
<evidence type="ECO:0000256" key="3">
    <source>
        <dbReference type="ARBA" id="ARBA00023055"/>
    </source>
</evidence>
<organism evidence="10">
    <name type="scientific">Darwinula stevensoni</name>
    <dbReference type="NCBI Taxonomy" id="69355"/>
    <lineage>
        <taxon>Eukaryota</taxon>
        <taxon>Metazoa</taxon>
        <taxon>Ecdysozoa</taxon>
        <taxon>Arthropoda</taxon>
        <taxon>Crustacea</taxon>
        <taxon>Oligostraca</taxon>
        <taxon>Ostracoda</taxon>
        <taxon>Podocopa</taxon>
        <taxon>Podocopida</taxon>
        <taxon>Darwinulocopina</taxon>
        <taxon>Darwinuloidea</taxon>
        <taxon>Darwinulidae</taxon>
        <taxon>Darwinula</taxon>
    </lineage>
</organism>
<dbReference type="PANTHER" id="PTHR10972">
    <property type="entry name" value="OXYSTEROL-BINDING PROTEIN-RELATED"/>
    <property type="match status" value="1"/>
</dbReference>
<evidence type="ECO:0000259" key="9">
    <source>
        <dbReference type="PROSITE" id="PS50003"/>
    </source>
</evidence>
<keyword evidence="3 6" id="KW-0445">Lipid transport</keyword>
<dbReference type="Pfam" id="PF01237">
    <property type="entry name" value="Oxysterol_BP"/>
    <property type="match status" value="1"/>
</dbReference>
<dbReference type="SMART" id="SM00233">
    <property type="entry name" value="PH"/>
    <property type="match status" value="1"/>
</dbReference>
<accession>A0A7R9AD16</accession>
<keyword evidence="8" id="KW-1133">Transmembrane helix</keyword>
<sequence>MIRPDGSLSKDSYKAKRKSYRLEKQRVANELVTALQDPAIVILADWLKVRGSLKGWTKLYCVLKPGLLLLYKSDKLKSNHWVGTILLSSCELIERPSKKDGFCFKLFQPLEQSIWATRGPQGETMGAVCQPLPTSYLIFRAPSQAAGKCWMDGLELALRCSSLLKRSLGQETPELNGSQDDPGLDVEAMSIPEMLDPQEAACLPVLVLDDTDAEKHFKGYGLEDDGGSHTDETQELRHSETETDSDKSSLPKEDGASIGAEEVLEQCYQPHETQYVSAPEEDLVHIGESGSGQTEELAEDNRSILWFLLKQVRPGMDLSRVVLPTFILEPRSFLDKLSDYYYHSDFLARAVNENDPFKRMKEVVRWYMSGFYKKPRGLKKPYNPILGETFRCYWLHPNGSRTFYIAEQVSHHPPVTACYVSNRKEGFTVSASILAKSKFYGNSTSAILEGIARLTLLPRGEEYLMTLPYAHCKGLFMGTLTLELGGKVNISCDTTGYCAELEFKLKMKEVLWSPTAEMRAQRLKRFLVPLDQQGQWESEKLWLQVSEAIRANNQEWATEEKTKLEDQQRNGAKERKLKGEEWVPIYFEQDRLLGEWVYKHADHRPWDPSTDVCQYEDNYVIHTHTRLQGAPLVKSGSLSLQHLLDGGVPGVTFQEEDDTGTSESDGLVSGIPKLRQRPRGSLSKLASALISAPLVSNDAPRFSESSLGVDPSRLKCLGEGRDEIQKHLARLNFKLDELQRDVGSRNLWREALLLLLFSIFQAIFLKWLLRT</sequence>
<dbReference type="InterPro" id="IPR001849">
    <property type="entry name" value="PH_domain"/>
</dbReference>
<evidence type="ECO:0000313" key="10">
    <source>
        <dbReference type="EMBL" id="CAD7251922.1"/>
    </source>
</evidence>
<keyword evidence="2 6" id="KW-0813">Transport</keyword>
<comment type="similarity">
    <text evidence="1 5">Belongs to the OSBP family.</text>
</comment>
<dbReference type="InterPro" id="IPR011993">
    <property type="entry name" value="PH-like_dom_sf"/>
</dbReference>
<dbReference type="CDD" id="cd13286">
    <property type="entry name" value="PH_OPR5_ORP8"/>
    <property type="match status" value="1"/>
</dbReference>
<dbReference type="Pfam" id="PF00169">
    <property type="entry name" value="PH"/>
    <property type="match status" value="1"/>
</dbReference>
<dbReference type="Gene3D" id="2.40.160.120">
    <property type="match status" value="1"/>
</dbReference>
<dbReference type="Proteomes" id="UP000677054">
    <property type="component" value="Unassembled WGS sequence"/>
</dbReference>
<dbReference type="Gene3D" id="1.10.287.2720">
    <property type="match status" value="1"/>
</dbReference>
<dbReference type="GO" id="GO:0006869">
    <property type="term" value="P:lipid transport"/>
    <property type="evidence" value="ECO:0007669"/>
    <property type="project" value="UniProtKB-KW"/>
</dbReference>
<keyword evidence="4" id="KW-0446">Lipid-binding</keyword>
<dbReference type="PROSITE" id="PS50003">
    <property type="entry name" value="PH_DOMAIN"/>
    <property type="match status" value="1"/>
</dbReference>
<feature type="transmembrane region" description="Helical" evidence="8">
    <location>
        <begin position="751"/>
        <end position="769"/>
    </location>
</feature>
<evidence type="ECO:0000256" key="5">
    <source>
        <dbReference type="RuleBase" id="RU003844"/>
    </source>
</evidence>